<dbReference type="SUPFAM" id="SSF52540">
    <property type="entry name" value="P-loop containing nucleoside triphosphate hydrolases"/>
    <property type="match status" value="1"/>
</dbReference>
<feature type="compositionally biased region" description="Pro residues" evidence="3">
    <location>
        <begin position="160"/>
        <end position="179"/>
    </location>
</feature>
<keyword evidence="1" id="KW-0547">Nucleotide-binding</keyword>
<dbReference type="Pfam" id="PF00176">
    <property type="entry name" value="SNF2-rel_dom"/>
    <property type="match status" value="1"/>
</dbReference>
<organism evidence="5 6">
    <name type="scientific">Mycena pura</name>
    <dbReference type="NCBI Taxonomy" id="153505"/>
    <lineage>
        <taxon>Eukaryota</taxon>
        <taxon>Fungi</taxon>
        <taxon>Dikarya</taxon>
        <taxon>Basidiomycota</taxon>
        <taxon>Agaricomycotina</taxon>
        <taxon>Agaricomycetes</taxon>
        <taxon>Agaricomycetidae</taxon>
        <taxon>Agaricales</taxon>
        <taxon>Marasmiineae</taxon>
        <taxon>Mycenaceae</taxon>
        <taxon>Mycena</taxon>
    </lineage>
</organism>
<dbReference type="InterPro" id="IPR027417">
    <property type="entry name" value="P-loop_NTPase"/>
</dbReference>
<evidence type="ECO:0000313" key="6">
    <source>
        <dbReference type="Proteomes" id="UP001219525"/>
    </source>
</evidence>
<dbReference type="InterPro" id="IPR000330">
    <property type="entry name" value="SNF2_N"/>
</dbReference>
<accession>A0AAD6XWL0</accession>
<dbReference type="EMBL" id="JARJCW010000148">
    <property type="protein sequence ID" value="KAJ7190521.1"/>
    <property type="molecule type" value="Genomic_DNA"/>
</dbReference>
<dbReference type="GO" id="GO:0006346">
    <property type="term" value="P:DNA methylation-dependent constitutive heterochromatin formation"/>
    <property type="evidence" value="ECO:0007669"/>
    <property type="project" value="TreeGrafter"/>
</dbReference>
<comment type="caution">
    <text evidence="5">The sequence shown here is derived from an EMBL/GenBank/DDBJ whole genome shotgun (WGS) entry which is preliminary data.</text>
</comment>
<evidence type="ECO:0000256" key="1">
    <source>
        <dbReference type="ARBA" id="ARBA00022741"/>
    </source>
</evidence>
<name>A0AAD6XWL0_9AGAR</name>
<feature type="region of interest" description="Disordered" evidence="3">
    <location>
        <begin position="349"/>
        <end position="394"/>
    </location>
</feature>
<protein>
    <recommendedName>
        <fullName evidence="4">SNF2 N-terminal domain-containing protein</fullName>
    </recommendedName>
</protein>
<dbReference type="GO" id="GO:0044027">
    <property type="term" value="P:negative regulation of gene expression via chromosomal CpG island methylation"/>
    <property type="evidence" value="ECO:0007669"/>
    <property type="project" value="TreeGrafter"/>
</dbReference>
<dbReference type="AlphaFoldDB" id="A0AAD6XWL0"/>
<dbReference type="PANTHER" id="PTHR47161:SF1">
    <property type="entry name" value="LYMPHOID-SPECIFIC HELICASE"/>
    <property type="match status" value="1"/>
</dbReference>
<reference evidence="5" key="1">
    <citation type="submission" date="2023-03" db="EMBL/GenBank/DDBJ databases">
        <title>Massive genome expansion in bonnet fungi (Mycena s.s.) driven by repeated elements and novel gene families across ecological guilds.</title>
        <authorList>
            <consortium name="Lawrence Berkeley National Laboratory"/>
            <person name="Harder C.B."/>
            <person name="Miyauchi S."/>
            <person name="Viragh M."/>
            <person name="Kuo A."/>
            <person name="Thoen E."/>
            <person name="Andreopoulos B."/>
            <person name="Lu D."/>
            <person name="Skrede I."/>
            <person name="Drula E."/>
            <person name="Henrissat B."/>
            <person name="Morin E."/>
            <person name="Kohler A."/>
            <person name="Barry K."/>
            <person name="LaButti K."/>
            <person name="Morin E."/>
            <person name="Salamov A."/>
            <person name="Lipzen A."/>
            <person name="Mereny Z."/>
            <person name="Hegedus B."/>
            <person name="Baldrian P."/>
            <person name="Stursova M."/>
            <person name="Weitz H."/>
            <person name="Taylor A."/>
            <person name="Grigoriev I.V."/>
            <person name="Nagy L.G."/>
            <person name="Martin F."/>
            <person name="Kauserud H."/>
        </authorList>
    </citation>
    <scope>NUCLEOTIDE SEQUENCE</scope>
    <source>
        <strain evidence="5">9144</strain>
    </source>
</reference>
<evidence type="ECO:0000313" key="5">
    <source>
        <dbReference type="EMBL" id="KAJ7190521.1"/>
    </source>
</evidence>
<dbReference type="InterPro" id="IPR038718">
    <property type="entry name" value="SNF2-like_sf"/>
</dbReference>
<dbReference type="GO" id="GO:0005634">
    <property type="term" value="C:nucleus"/>
    <property type="evidence" value="ECO:0007669"/>
    <property type="project" value="TreeGrafter"/>
</dbReference>
<feature type="compositionally biased region" description="Low complexity" evidence="3">
    <location>
        <begin position="1"/>
        <end position="14"/>
    </location>
</feature>
<dbReference type="PANTHER" id="PTHR47161">
    <property type="entry name" value="LYMPHOID-SPECIFIC HELICASE"/>
    <property type="match status" value="1"/>
</dbReference>
<keyword evidence="2" id="KW-0067">ATP-binding</keyword>
<feature type="region of interest" description="Disordered" evidence="3">
    <location>
        <begin position="91"/>
        <end position="187"/>
    </location>
</feature>
<dbReference type="GO" id="GO:0005524">
    <property type="term" value="F:ATP binding"/>
    <property type="evidence" value="ECO:0007669"/>
    <property type="project" value="InterPro"/>
</dbReference>
<dbReference type="Gene3D" id="3.40.50.10810">
    <property type="entry name" value="Tandem AAA-ATPase domain"/>
    <property type="match status" value="1"/>
</dbReference>
<sequence>MPRARATATARATASGTRNRLRAAPAPAPVPIATRGVYIVVDEGHRLKNMNCALVREVKRYESAGRMILTGTPLHEWFSFPRMMQRAAHARGSAVSRGSGRARERAVSCRAAALQRPRARRRPPTRRAPAPSPCNAPHTPAGARERAVSRHAAALQCPRAAPPPARPRTPAGRPAPPPAHACGFAFDGRRRHPRAARLSKPAARAYSQEPRLLARYKYGVDVCNLTSKNNRMKHKVMLPSTMERIPDLLMLFFGNTSQTALPQPPLDPALEPPVFSPFMGSTITSTNPQATYTHFSFGSTPHGPAPGALHSPPSPLGINSQQSTLSTQAGLNTAAYFLSSQALDGHDLYTFGTSGSENPPNEDGESYQEQPWNLPPDDDEPDNNAHTSGIGSLNTTVHDVGHRFFAVARRGTGVAWRASVARD</sequence>
<evidence type="ECO:0000259" key="4">
    <source>
        <dbReference type="Pfam" id="PF00176"/>
    </source>
</evidence>
<evidence type="ECO:0000256" key="3">
    <source>
        <dbReference type="SAM" id="MobiDB-lite"/>
    </source>
</evidence>
<proteinExistence type="predicted"/>
<evidence type="ECO:0000256" key="2">
    <source>
        <dbReference type="ARBA" id="ARBA00022840"/>
    </source>
</evidence>
<feature type="compositionally biased region" description="Polar residues" evidence="3">
    <location>
        <begin position="385"/>
        <end position="394"/>
    </location>
</feature>
<dbReference type="GO" id="GO:0003682">
    <property type="term" value="F:chromatin binding"/>
    <property type="evidence" value="ECO:0007669"/>
    <property type="project" value="TreeGrafter"/>
</dbReference>
<dbReference type="GO" id="GO:0031508">
    <property type="term" value="P:pericentric heterochromatin formation"/>
    <property type="evidence" value="ECO:0007669"/>
    <property type="project" value="TreeGrafter"/>
</dbReference>
<keyword evidence="6" id="KW-1185">Reference proteome</keyword>
<feature type="region of interest" description="Disordered" evidence="3">
    <location>
        <begin position="1"/>
        <end position="23"/>
    </location>
</feature>
<feature type="region of interest" description="Disordered" evidence="3">
    <location>
        <begin position="295"/>
        <end position="324"/>
    </location>
</feature>
<dbReference type="Proteomes" id="UP001219525">
    <property type="component" value="Unassembled WGS sequence"/>
</dbReference>
<dbReference type="GO" id="GO:0005721">
    <property type="term" value="C:pericentric heterochromatin"/>
    <property type="evidence" value="ECO:0007669"/>
    <property type="project" value="TreeGrafter"/>
</dbReference>
<gene>
    <name evidence="5" type="ORF">GGX14DRAFT_407957</name>
</gene>
<feature type="domain" description="SNF2 N-terminal" evidence="4">
    <location>
        <begin position="37"/>
        <end position="75"/>
    </location>
</feature>